<keyword evidence="2" id="KW-1185">Reference proteome</keyword>
<name>A0ACD5XX96_AVESA</name>
<dbReference type="EnsemblPlants" id="AVESA.00010b.r2.5CG0893980.1">
    <property type="protein sequence ID" value="AVESA.00010b.r2.5CG0893980.1.CDS"/>
    <property type="gene ID" value="AVESA.00010b.r2.5CG0893980"/>
</dbReference>
<evidence type="ECO:0000313" key="1">
    <source>
        <dbReference type="EnsemblPlants" id="AVESA.00010b.r2.5CG0893980.1.CDS"/>
    </source>
</evidence>
<dbReference type="Proteomes" id="UP001732700">
    <property type="component" value="Chromosome 5C"/>
</dbReference>
<proteinExistence type="predicted"/>
<reference evidence="1" key="2">
    <citation type="submission" date="2025-09" db="UniProtKB">
        <authorList>
            <consortium name="EnsemblPlants"/>
        </authorList>
    </citation>
    <scope>IDENTIFICATION</scope>
</reference>
<sequence>MDELIGTAGYMDPQYMETCVLTDKSDVYSFGIILLEIISSRGPREWNQELQDSGIFENQPYDGLQIPGTVALIVEKLKAGYVREILDDRLADQVDEEFLVDWLSLASSCTALEGYDRPRIEEVGERLWEIWKGHRKRIGEPYKYERSWEEFAEGGGIPRAVESIDGRSEYAEFHDEGMVTKHQDLPDASNQQFESIQDDNYSDVTLSPPLSPR</sequence>
<organism evidence="1 2">
    <name type="scientific">Avena sativa</name>
    <name type="common">Oat</name>
    <dbReference type="NCBI Taxonomy" id="4498"/>
    <lineage>
        <taxon>Eukaryota</taxon>
        <taxon>Viridiplantae</taxon>
        <taxon>Streptophyta</taxon>
        <taxon>Embryophyta</taxon>
        <taxon>Tracheophyta</taxon>
        <taxon>Spermatophyta</taxon>
        <taxon>Magnoliopsida</taxon>
        <taxon>Liliopsida</taxon>
        <taxon>Poales</taxon>
        <taxon>Poaceae</taxon>
        <taxon>BOP clade</taxon>
        <taxon>Pooideae</taxon>
        <taxon>Poodae</taxon>
        <taxon>Poeae</taxon>
        <taxon>Poeae Chloroplast Group 1 (Aveneae type)</taxon>
        <taxon>Aveninae</taxon>
        <taxon>Avena</taxon>
    </lineage>
</organism>
<accession>A0ACD5XX96</accession>
<protein>
    <submittedName>
        <fullName evidence="1">Uncharacterized protein</fullName>
    </submittedName>
</protein>
<evidence type="ECO:0000313" key="2">
    <source>
        <dbReference type="Proteomes" id="UP001732700"/>
    </source>
</evidence>
<reference evidence="1" key="1">
    <citation type="submission" date="2021-05" db="EMBL/GenBank/DDBJ databases">
        <authorList>
            <person name="Scholz U."/>
            <person name="Mascher M."/>
            <person name="Fiebig A."/>
        </authorList>
    </citation>
    <scope>NUCLEOTIDE SEQUENCE [LARGE SCALE GENOMIC DNA]</scope>
</reference>